<sequence length="133" mass="15226">MPRIEIYGTEGTLLINDIDPFHGPNLFGGPLLIRTKDHSRWRQLPRMDRFKDWKEIVSEHPYTEDTRGIGLADMAYAIRDHRPERASSEMAYHALEAMTGLLTSSAQQLFYQVKSTCSQPSPLPKNFPHSEQA</sequence>
<reference evidence="1 2" key="1">
    <citation type="submission" date="2017-01" db="EMBL/GenBank/DDBJ databases">
        <authorList>
            <person name="Mah S.A."/>
            <person name="Swanson W.J."/>
            <person name="Moy G.W."/>
            <person name="Vacquier V.D."/>
        </authorList>
    </citation>
    <scope>NUCLEOTIDE SEQUENCE [LARGE SCALE GENOMIC DNA]</scope>
    <source>
        <strain evidence="1 2">NIO-1016</strain>
    </source>
</reference>
<dbReference type="AlphaFoldDB" id="A0A1N6VBX6"/>
<dbReference type="EMBL" id="FTLX01000003">
    <property type="protein sequence ID" value="SIQ75258.1"/>
    <property type="molecule type" value="Genomic_DNA"/>
</dbReference>
<dbReference type="STRING" id="1017273.SAMN05443094_103513"/>
<dbReference type="Proteomes" id="UP000186385">
    <property type="component" value="Unassembled WGS sequence"/>
</dbReference>
<gene>
    <name evidence="1" type="ORF">SAMN05443094_103513</name>
</gene>
<evidence type="ECO:0000313" key="2">
    <source>
        <dbReference type="Proteomes" id="UP000186385"/>
    </source>
</evidence>
<accession>A0A1N6VBX6</accession>
<proteinExistence type="predicted"/>
<evidence type="ECO:0000313" key="1">
    <source>
        <dbReference type="EMBL" id="SIQ75258.1"/>
    </source>
</evidence>
<name>A0A1N6VBX6_9BACI</name>
<protein>
    <submittedName>
        <fullName evidence="1">Uncharacterized protein</fullName>
    </submittedName>
</protein>
<dbReference type="Gene3D" id="3.30.360.10">
    <property type="entry name" value="Dihydrodipicolinate Reductase, domain 2"/>
    <property type="match status" value="1"/>
</dbReference>
<organism evidence="1 2">
    <name type="scientific">Domibacillus enclensis</name>
    <dbReference type="NCBI Taxonomy" id="1017273"/>
    <lineage>
        <taxon>Bacteria</taxon>
        <taxon>Bacillati</taxon>
        <taxon>Bacillota</taxon>
        <taxon>Bacilli</taxon>
        <taxon>Bacillales</taxon>
        <taxon>Bacillaceae</taxon>
        <taxon>Domibacillus</taxon>
    </lineage>
</organism>